<reference evidence="3 4" key="1">
    <citation type="journal article" date="2018" name="Nat. Biotechnol.">
        <title>A standardized bacterial taxonomy based on genome phylogeny substantially revises the tree of life.</title>
        <authorList>
            <person name="Parks D.H."/>
            <person name="Chuvochina M."/>
            <person name="Waite D.W."/>
            <person name="Rinke C."/>
            <person name="Skarshewski A."/>
            <person name="Chaumeil P.A."/>
            <person name="Hugenholtz P."/>
        </authorList>
    </citation>
    <scope>NUCLEOTIDE SEQUENCE [LARGE SCALE GENOMIC DNA]</scope>
    <source>
        <strain evidence="3">UBA10948</strain>
    </source>
</reference>
<sequence>NKEASMAKKFATDTGMEVCTNCVQLMGGYGYCNEFPVERMMRDVKITQIYEGSNQIQ</sequence>
<dbReference type="SUPFAM" id="SSF47203">
    <property type="entry name" value="Acyl-CoA dehydrogenase C-terminal domain-like"/>
    <property type="match status" value="1"/>
</dbReference>
<feature type="domain" description="Acyl-CoA dehydrogenase/oxidase C-terminal" evidence="2">
    <location>
        <begin position="2"/>
        <end position="57"/>
    </location>
</feature>
<protein>
    <submittedName>
        <fullName evidence="3">Acyl-CoA dehydrogenase</fullName>
    </submittedName>
</protein>
<dbReference type="PANTHER" id="PTHR43831:SF1">
    <property type="entry name" value="ISOBUTYRYL-COA DEHYDROGENASE, MITOCHONDRIAL"/>
    <property type="match status" value="1"/>
</dbReference>
<dbReference type="Gene3D" id="1.20.140.10">
    <property type="entry name" value="Butyryl-CoA Dehydrogenase, subunit A, domain 3"/>
    <property type="match status" value="1"/>
</dbReference>
<dbReference type="InterPro" id="IPR052547">
    <property type="entry name" value="Mito_Isobutyryl-CoADH"/>
</dbReference>
<dbReference type="PANTHER" id="PTHR43831">
    <property type="entry name" value="ISOBUTYRYL-COA DEHYDROGENASE"/>
    <property type="match status" value="1"/>
</dbReference>
<feature type="non-terminal residue" evidence="3">
    <location>
        <position position="57"/>
    </location>
</feature>
<dbReference type="Pfam" id="PF00441">
    <property type="entry name" value="Acyl-CoA_dh_1"/>
    <property type="match status" value="1"/>
</dbReference>
<comment type="caution">
    <text evidence="3">The sequence shown here is derived from an EMBL/GenBank/DDBJ whole genome shotgun (WGS) entry which is preliminary data.</text>
</comment>
<evidence type="ECO:0000259" key="2">
    <source>
        <dbReference type="Pfam" id="PF00441"/>
    </source>
</evidence>
<dbReference type="EMBL" id="DNZF01000077">
    <property type="protein sequence ID" value="HBK53001.1"/>
    <property type="molecule type" value="Genomic_DNA"/>
</dbReference>
<dbReference type="InterPro" id="IPR009075">
    <property type="entry name" value="AcylCo_DH/oxidase_C"/>
</dbReference>
<dbReference type="InterPro" id="IPR006089">
    <property type="entry name" value="Acyl-CoA_DH_CS"/>
</dbReference>
<feature type="non-terminal residue" evidence="3">
    <location>
        <position position="1"/>
    </location>
</feature>
<evidence type="ECO:0000313" key="3">
    <source>
        <dbReference type="EMBL" id="HBK53001.1"/>
    </source>
</evidence>
<gene>
    <name evidence="3" type="ORF">DDZ44_03565</name>
</gene>
<evidence type="ECO:0000256" key="1">
    <source>
        <dbReference type="ARBA" id="ARBA00022630"/>
    </source>
</evidence>
<evidence type="ECO:0000313" key="4">
    <source>
        <dbReference type="Proteomes" id="UP000263273"/>
    </source>
</evidence>
<keyword evidence="1" id="KW-0285">Flavoprotein</keyword>
<dbReference type="PROSITE" id="PS00073">
    <property type="entry name" value="ACYL_COA_DH_2"/>
    <property type="match status" value="1"/>
</dbReference>
<dbReference type="AlphaFoldDB" id="A0A354YWC3"/>
<dbReference type="Proteomes" id="UP000263273">
    <property type="component" value="Unassembled WGS sequence"/>
</dbReference>
<dbReference type="GO" id="GO:0003995">
    <property type="term" value="F:acyl-CoA dehydrogenase activity"/>
    <property type="evidence" value="ECO:0007669"/>
    <property type="project" value="InterPro"/>
</dbReference>
<proteinExistence type="predicted"/>
<name>A0A354YWC3_9FIRM</name>
<organism evidence="3 4">
    <name type="scientific">Syntrophomonas wolfei</name>
    <dbReference type="NCBI Taxonomy" id="863"/>
    <lineage>
        <taxon>Bacteria</taxon>
        <taxon>Bacillati</taxon>
        <taxon>Bacillota</taxon>
        <taxon>Clostridia</taxon>
        <taxon>Eubacteriales</taxon>
        <taxon>Syntrophomonadaceae</taxon>
        <taxon>Syntrophomonas</taxon>
    </lineage>
</organism>
<accession>A0A354YWC3</accession>
<dbReference type="InterPro" id="IPR036250">
    <property type="entry name" value="AcylCo_DH-like_C"/>
</dbReference>